<organism evidence="1">
    <name type="scientific">Drosophila rhopaloa</name>
    <name type="common">Fruit fly</name>
    <dbReference type="NCBI Taxonomy" id="1041015"/>
    <lineage>
        <taxon>Eukaryota</taxon>
        <taxon>Metazoa</taxon>
        <taxon>Ecdysozoa</taxon>
        <taxon>Arthropoda</taxon>
        <taxon>Hexapoda</taxon>
        <taxon>Insecta</taxon>
        <taxon>Pterygota</taxon>
        <taxon>Neoptera</taxon>
        <taxon>Endopterygota</taxon>
        <taxon>Diptera</taxon>
        <taxon>Brachycera</taxon>
        <taxon>Muscomorpha</taxon>
        <taxon>Ephydroidea</taxon>
        <taxon>Drosophilidae</taxon>
        <taxon>Drosophila</taxon>
        <taxon>Sophophora</taxon>
    </lineage>
</organism>
<dbReference type="GeneID" id="108047313"/>
<accession>A0A6P4F1N4</accession>
<proteinExistence type="predicted"/>
<protein>
    <submittedName>
        <fullName evidence="1">Uncharacterized protein LOC108047313</fullName>
    </submittedName>
</protein>
<sequence length="124" mass="15136">MKINEEVIFTDQLLHHRSVGSQIEETRRSWEERCSWFPAAQRELYGRYSQIYKECLRTYGNDHFEYYASRNRLREEYRVNTNSYRDRQARDSQISMDHINFYKASKTSNSEYGSVRPMHLFKVF</sequence>
<dbReference type="RefSeq" id="XP_016982919.2">
    <property type="nucleotide sequence ID" value="XM_017127430.2"/>
</dbReference>
<gene>
    <name evidence="1" type="primary">LOC108047313</name>
</gene>
<name>A0A6P4F1N4_DRORH</name>
<dbReference type="AlphaFoldDB" id="A0A6P4F1N4"/>
<dbReference type="RefSeq" id="XP_016982919.1">
    <property type="nucleotide sequence ID" value="XM_017127430.1"/>
</dbReference>
<reference evidence="1" key="1">
    <citation type="submission" date="2025-08" db="UniProtKB">
        <authorList>
            <consortium name="RefSeq"/>
        </authorList>
    </citation>
    <scope>IDENTIFICATION</scope>
</reference>
<dbReference type="OrthoDB" id="7829639at2759"/>
<evidence type="ECO:0000313" key="1">
    <source>
        <dbReference type="RefSeq" id="XP_016982919.1"/>
    </source>
</evidence>